<dbReference type="EMBL" id="FOYZ01000001">
    <property type="protein sequence ID" value="SFR57098.1"/>
    <property type="molecule type" value="Genomic_DNA"/>
</dbReference>
<dbReference type="RefSeq" id="WP_092558830.1">
    <property type="nucleotide sequence ID" value="NZ_FOYZ01000001.1"/>
</dbReference>
<dbReference type="STRING" id="37658.SAMN05661086_00200"/>
<keyword evidence="2 5" id="KW-0812">Transmembrane</keyword>
<evidence type="ECO:0000259" key="6">
    <source>
        <dbReference type="Pfam" id="PF09822"/>
    </source>
</evidence>
<proteinExistence type="predicted"/>
<name>A0A1I6HRV8_9FIRM</name>
<evidence type="ECO:0000259" key="7">
    <source>
        <dbReference type="Pfam" id="PF12698"/>
    </source>
</evidence>
<dbReference type="InterPro" id="IPR055396">
    <property type="entry name" value="DUF7088"/>
</dbReference>
<dbReference type="Pfam" id="PF09822">
    <property type="entry name" value="ABC_transp_aux"/>
    <property type="match status" value="1"/>
</dbReference>
<evidence type="ECO:0000313" key="9">
    <source>
        <dbReference type="EMBL" id="SFR57098.1"/>
    </source>
</evidence>
<keyword evidence="3 5" id="KW-1133">Transmembrane helix</keyword>
<dbReference type="Proteomes" id="UP000199659">
    <property type="component" value="Unassembled WGS sequence"/>
</dbReference>
<evidence type="ECO:0000256" key="5">
    <source>
        <dbReference type="SAM" id="Phobius"/>
    </source>
</evidence>
<dbReference type="OrthoDB" id="9766228at2"/>
<feature type="transmembrane region" description="Helical" evidence="5">
    <location>
        <begin position="263"/>
        <end position="281"/>
    </location>
</feature>
<feature type="transmembrane region" description="Helical" evidence="5">
    <location>
        <begin position="210"/>
        <end position="228"/>
    </location>
</feature>
<evidence type="ECO:0000256" key="3">
    <source>
        <dbReference type="ARBA" id="ARBA00022989"/>
    </source>
</evidence>
<dbReference type="AlphaFoldDB" id="A0A1I6HRV8"/>
<gene>
    <name evidence="9" type="ORF">SAMN05661086_00200</name>
</gene>
<evidence type="ECO:0000259" key="8">
    <source>
        <dbReference type="Pfam" id="PF23357"/>
    </source>
</evidence>
<comment type="subcellular location">
    <subcellularLocation>
        <location evidence="1">Membrane</location>
        <topology evidence="1">Multi-pass membrane protein</topology>
    </subcellularLocation>
</comment>
<keyword evidence="4 5" id="KW-0472">Membrane</keyword>
<feature type="transmembrane region" description="Helical" evidence="5">
    <location>
        <begin position="156"/>
        <end position="178"/>
    </location>
</feature>
<feature type="transmembrane region" description="Helical" evidence="5">
    <location>
        <begin position="47"/>
        <end position="69"/>
    </location>
</feature>
<feature type="transmembrane region" description="Helical" evidence="5">
    <location>
        <begin position="127"/>
        <end position="149"/>
    </location>
</feature>
<dbReference type="Pfam" id="PF23357">
    <property type="entry name" value="DUF7088"/>
    <property type="match status" value="1"/>
</dbReference>
<dbReference type="GO" id="GO:0140359">
    <property type="term" value="F:ABC-type transporter activity"/>
    <property type="evidence" value="ECO:0007669"/>
    <property type="project" value="InterPro"/>
</dbReference>
<feature type="domain" description="DUF7088" evidence="8">
    <location>
        <begin position="325"/>
        <end position="406"/>
    </location>
</feature>
<dbReference type="InterPro" id="IPR019196">
    <property type="entry name" value="ABC_transp_unknown"/>
</dbReference>
<feature type="transmembrane region" description="Helical" evidence="5">
    <location>
        <begin position="12"/>
        <end position="35"/>
    </location>
</feature>
<evidence type="ECO:0000313" key="10">
    <source>
        <dbReference type="Proteomes" id="UP000199659"/>
    </source>
</evidence>
<evidence type="ECO:0000256" key="4">
    <source>
        <dbReference type="ARBA" id="ARBA00023136"/>
    </source>
</evidence>
<feature type="transmembrane region" description="Helical" evidence="5">
    <location>
        <begin position="729"/>
        <end position="751"/>
    </location>
</feature>
<dbReference type="InterPro" id="IPR013525">
    <property type="entry name" value="ABC2_TM"/>
</dbReference>
<evidence type="ECO:0000256" key="1">
    <source>
        <dbReference type="ARBA" id="ARBA00004141"/>
    </source>
</evidence>
<accession>A0A1I6HRV8</accession>
<dbReference type="Pfam" id="PF12698">
    <property type="entry name" value="ABC2_membrane_3"/>
    <property type="match status" value="1"/>
</dbReference>
<feature type="transmembrane region" description="Helical" evidence="5">
    <location>
        <begin position="184"/>
        <end position="203"/>
    </location>
</feature>
<sequence length="756" mass="84019">MLAIYKKELRSYFHSMIGYVFIAFFLAIVGIYFYAYNMVYGLANFEYVLNTINFLYIILVPILTMKLMAEEKRQKTDQLLFTSPVSIYKIILGKYLAVITLFLVCIMVTCTYPLILSLYGTVSFGTAYASILGFTLMGAAYIAIGLFISILTESQVIAAVVTFLVMLLTYLMTGIASMLPSDKLSCLIMISILAVLFCYIIYLTMRKIKISIGLFVGIEAVLVIVYRIKPELFDNLLVKVLSWFSVMDRYENFSLGIFDMTAIVYYISVAVLFVVLAVLFTKQSLCDKRNIAGLYRTGVMVFVTVTAILINMAFSVLDLTFDLSKNGLYSISDATIDLVKGLEDDITIYYVVQDGSEDSLIEKIVSKYEKTGEKINVVKKDPVLYPAFCAQYTSEDVSNNSLIVVNNTTGVSRYLPSEELYITDIDYSSYQSYHSGIDVEGQLTSAISYVTSNELPKIYTVTGHGETALNEMVIKSIEKQNVTTEELSTLTAESIPDDCSLLLINGPVYDFQESEISIIKDYMENGGKAIIFTSYTTEKMDVFYEFLGNYGVETVEGIVVEGAGYYMNNMPTYLVPDYVSHEVTATAEAEGKYAVIPYAQGLTIQSELRDTLSVVSFLDTSPDSFSKVDVNSNTIEMEDGDIKGPFSLGVAVTETLDAEEGEEAKEAKLIIMSTPYVIDSNIVATNQFGNLNILNDSISWMTEVKAGISIPSKSFDENYITIAGNMANLWGAVLVFIIPGAILIVGVVVWVKRRKC</sequence>
<feature type="domain" description="ABC-type uncharacterised transport system" evidence="6">
    <location>
        <begin position="456"/>
        <end position="561"/>
    </location>
</feature>
<dbReference type="GO" id="GO:0016020">
    <property type="term" value="C:membrane"/>
    <property type="evidence" value="ECO:0007669"/>
    <property type="project" value="UniProtKB-SubCell"/>
</dbReference>
<feature type="domain" description="ABC-2 type transporter transmembrane" evidence="7">
    <location>
        <begin position="44"/>
        <end position="216"/>
    </location>
</feature>
<evidence type="ECO:0000256" key="2">
    <source>
        <dbReference type="ARBA" id="ARBA00022692"/>
    </source>
</evidence>
<keyword evidence="10" id="KW-1185">Reference proteome</keyword>
<reference evidence="9 10" key="1">
    <citation type="submission" date="2016-10" db="EMBL/GenBank/DDBJ databases">
        <authorList>
            <person name="de Groot N.N."/>
        </authorList>
    </citation>
    <scope>NUCLEOTIDE SEQUENCE [LARGE SCALE GENOMIC DNA]</scope>
    <source>
        <strain evidence="9 10">743A</strain>
    </source>
</reference>
<feature type="transmembrane region" description="Helical" evidence="5">
    <location>
        <begin position="293"/>
        <end position="314"/>
    </location>
</feature>
<feature type="transmembrane region" description="Helical" evidence="5">
    <location>
        <begin position="90"/>
        <end position="115"/>
    </location>
</feature>
<protein>
    <submittedName>
        <fullName evidence="9">ABC-2 type transport system permease protein</fullName>
    </submittedName>
</protein>
<organism evidence="9 10">
    <name type="scientific">Anaeromicropila populeti</name>
    <dbReference type="NCBI Taxonomy" id="37658"/>
    <lineage>
        <taxon>Bacteria</taxon>
        <taxon>Bacillati</taxon>
        <taxon>Bacillota</taxon>
        <taxon>Clostridia</taxon>
        <taxon>Lachnospirales</taxon>
        <taxon>Lachnospiraceae</taxon>
        <taxon>Anaeromicropila</taxon>
    </lineage>
</organism>